<evidence type="ECO:0000313" key="2">
    <source>
        <dbReference type="EMBL" id="GIH64265.1"/>
    </source>
</evidence>
<name>A0ABQ4GS62_9ACTN</name>
<reference evidence="2 3" key="1">
    <citation type="submission" date="2021-01" db="EMBL/GenBank/DDBJ databases">
        <title>Whole genome shotgun sequence of Microbispora siamensis NBRC 104113.</title>
        <authorList>
            <person name="Komaki H."/>
            <person name="Tamura T."/>
        </authorList>
    </citation>
    <scope>NUCLEOTIDE SEQUENCE [LARGE SCALE GENOMIC DNA]</scope>
    <source>
        <strain evidence="2 3">NBRC 104113</strain>
    </source>
</reference>
<dbReference type="RefSeq" id="WP_079314905.1">
    <property type="nucleotide sequence ID" value="NZ_BOOF01000030.1"/>
</dbReference>
<dbReference type="PANTHER" id="PTHR43329">
    <property type="entry name" value="EPOXIDE HYDROLASE"/>
    <property type="match status" value="1"/>
</dbReference>
<dbReference type="Gene3D" id="3.40.50.1820">
    <property type="entry name" value="alpha/beta hydrolase"/>
    <property type="match status" value="1"/>
</dbReference>
<dbReference type="EMBL" id="BOOF01000030">
    <property type="protein sequence ID" value="GIH64265.1"/>
    <property type="molecule type" value="Genomic_DNA"/>
</dbReference>
<organism evidence="2 3">
    <name type="scientific">Microbispora siamensis</name>
    <dbReference type="NCBI Taxonomy" id="564413"/>
    <lineage>
        <taxon>Bacteria</taxon>
        <taxon>Bacillati</taxon>
        <taxon>Actinomycetota</taxon>
        <taxon>Actinomycetes</taxon>
        <taxon>Streptosporangiales</taxon>
        <taxon>Streptosporangiaceae</taxon>
        <taxon>Microbispora</taxon>
    </lineage>
</organism>
<dbReference type="InterPro" id="IPR000073">
    <property type="entry name" value="AB_hydrolase_1"/>
</dbReference>
<protein>
    <recommendedName>
        <fullName evidence="1">AB hydrolase-1 domain-containing protein</fullName>
    </recommendedName>
</protein>
<dbReference type="Pfam" id="PF00561">
    <property type="entry name" value="Abhydrolase_1"/>
    <property type="match status" value="1"/>
</dbReference>
<evidence type="ECO:0000259" key="1">
    <source>
        <dbReference type="Pfam" id="PF00561"/>
    </source>
</evidence>
<dbReference type="SUPFAM" id="SSF53474">
    <property type="entry name" value="alpha/beta-Hydrolases"/>
    <property type="match status" value="1"/>
</dbReference>
<comment type="caution">
    <text evidence="2">The sequence shown here is derived from an EMBL/GenBank/DDBJ whole genome shotgun (WGS) entry which is preliminary data.</text>
</comment>
<dbReference type="Proteomes" id="UP000660454">
    <property type="component" value="Unassembled WGS sequence"/>
</dbReference>
<evidence type="ECO:0000313" key="3">
    <source>
        <dbReference type="Proteomes" id="UP000660454"/>
    </source>
</evidence>
<sequence>MPYFEHSGVRLFYADYPPASSARPPLNLLLVHGMWGAAEGWIYQIPALRSHHRTVAVDLRGHGRSGSPPTGYDVGDHAEDLAALIRHAGLAPVVVLAHSMGCSVATVLAARHPDLVRALVMIDPDYAGDPGDREWMARLADDLEGPDADQIAQDLFSDRFHTPGTPGHLRTWHLLEVLSRPAWVRAQTFRHSAFGPGSLRFLPQAEPVLRRRRQPVLAFHRHAARAQVERMCLSHDYSQVVLRPQAGHFIHQELAADVNDSLMRWLSALPR</sequence>
<feature type="domain" description="AB hydrolase-1" evidence="1">
    <location>
        <begin position="28"/>
        <end position="150"/>
    </location>
</feature>
<gene>
    <name evidence="2" type="ORF">Msi02_50820</name>
</gene>
<accession>A0ABQ4GS62</accession>
<proteinExistence type="predicted"/>
<dbReference type="InterPro" id="IPR029058">
    <property type="entry name" value="AB_hydrolase_fold"/>
</dbReference>
<keyword evidence="3" id="KW-1185">Reference proteome</keyword>